<gene>
    <name evidence="2" type="ORF">L9F63_017304</name>
</gene>
<proteinExistence type="predicted"/>
<dbReference type="Gene3D" id="1.25.10.10">
    <property type="entry name" value="Leucine-rich Repeat Variant"/>
    <property type="match status" value="1"/>
</dbReference>
<sequence length="1390" mass="159945">MKNKPKRHKETNTFKFQPFSERIANIDVDVFHRVGHKFETESEGTETYFHKGLGKWSDLNLTQSFSDFKKDLPAVQTLPQLLQQKDEVVAVLNKYIKLANPLSLQPILELTCALARDLGQEFYPYYPEFVQNLTGLLNVKDSEQLEWSFTCLAYLFKFLWRYLVKDVGIVFTGLLPLLDDLKPDYINNFAAESFAFVARKVKDKKAFLILILKTLKKHPEGIGGCGRLLFEVIRGVSGQFHSCADTLLPLMFEMLTDNAVPCNLLFEVLTHMVAAMVTVIHPKKSTLFWSSIFKSVTLHTLSLEDNDRCKDSPTYMMLKLVEQAVSYRSATFVSDPVVLAQSIIDLLKQDKLPEDFLMLSSEIGSMLLMSSVIRLPQEYASQIIMKVIVPEIHGILLMFVEKVLQYPAFEVLILPQLLNHCKGSELNGVAGIGQDFLSLLTVMILNKAPICATGMHLKQWHHYPIKFSTASVIKSKILNGDLKKCTRKMKMSAYPKDIICVLICIPHIEPIDKDLALKHVKDILMLISCSLKNEDEAYLKDLLKTLHSAMLRNLSSQYLLFNHLYLNIQNSIWFHCISYLEICTSNFRLLWEPTIKLIATHAEGMLSNQKLFFQTSFLTSGRPMLCRFLAKKQGYEAKPIDYVNYRYYSCWTAMNEFPETLVKKVRLFKALSMEEYYKSNAEMAYSWNIKVRNSVAEEKLDEEEENDDDVEPMEIDETNEELELKAVKNELSKPTKPTQPNARAMLQTLLAHMNVFSKMKDPKSMYREADLKKVYLDFLTHRIPEVQKMALDCLMAYKYKYLIHYSHYRSDVAAILILKNILYNSSTANIGMYNTFKSELVQFRIDKESEVIEKEHRNDLIPLVMRIVYSKMLMKGNTRSGVSGQVRRSLVLRFLAGCHENELLSFVEMAFKIYSKFLQDDPDKMADLINNTLDLEHVIPPRRIQSSLNLLSIILEKFGRLMGSKLLPFVLKVLLESWCMTGYHAILRTLRNTCVNLAARFFEHMETYPWSQVEIDTMFRVLVWPRLEKLPAEGIHSPTPLLKLFLVWSRNPRYFVLLAKHAEGNETLTPLPIIMQLLLNNKTHPFSNNVHHGTCERLLTLQDYQKEDPEAAPDIPDNLTVPIDKGVITKLPGCDSLNYGSYLLLPHIPAILERLEQLQNWCGFNNNDTLLRLILPILGRKASAGEETFVISLITTLDNLFKNVNEPEKHLRCLAPLFGTVCAPGPRKLLVELLKTISTRSSKDREEELKCSAQLLSKLNAYDAKWVEQPDFNQRLDGFKQIQDMLTKEQIYIELAAIIIYNCYHFIRTEKDMSLRDSAGYCLRTVAPAVCLHYRNATSDVRYLVNDVILYLIQNGIKDKNESIQYESIKLLGEMTWNLSRNRTLRPTLC</sequence>
<accession>A0AAD8A0C2</accession>
<dbReference type="PANTHER" id="PTHR17695:SF11">
    <property type="entry name" value="SMALL SUBUNIT PROCESSOME COMPONENT 20 HOMOLOG"/>
    <property type="match status" value="1"/>
</dbReference>
<feature type="domain" description="U3 small nucleolar RNA-associated protein 20 N-terminal" evidence="1">
    <location>
        <begin position="1167"/>
        <end position="1361"/>
    </location>
</feature>
<reference evidence="2" key="2">
    <citation type="submission" date="2023-05" db="EMBL/GenBank/DDBJ databases">
        <authorList>
            <person name="Fouks B."/>
        </authorList>
    </citation>
    <scope>NUCLEOTIDE SEQUENCE</scope>
    <source>
        <strain evidence="2">Stay&amp;Tobe</strain>
        <tissue evidence="2">Testes</tissue>
    </source>
</reference>
<dbReference type="PANTHER" id="PTHR17695">
    <property type="entry name" value="SMALL SUBUNIT PROCESSOME COMPONENT 20 HOMOLOG"/>
    <property type="match status" value="1"/>
</dbReference>
<dbReference type="SUPFAM" id="SSF48371">
    <property type="entry name" value="ARM repeat"/>
    <property type="match status" value="1"/>
</dbReference>
<dbReference type="Proteomes" id="UP001233999">
    <property type="component" value="Unassembled WGS sequence"/>
</dbReference>
<dbReference type="InterPro" id="IPR052575">
    <property type="entry name" value="SSU_processome_comp_20"/>
</dbReference>
<comment type="caution">
    <text evidence="2">The sequence shown here is derived from an EMBL/GenBank/DDBJ whole genome shotgun (WGS) entry which is preliminary data.</text>
</comment>
<protein>
    <recommendedName>
        <fullName evidence="1">U3 small nucleolar RNA-associated protein 20 N-terminal domain-containing protein</fullName>
    </recommendedName>
</protein>
<dbReference type="GO" id="GO:0032040">
    <property type="term" value="C:small-subunit processome"/>
    <property type="evidence" value="ECO:0007669"/>
    <property type="project" value="TreeGrafter"/>
</dbReference>
<evidence type="ECO:0000313" key="2">
    <source>
        <dbReference type="EMBL" id="KAJ9589487.1"/>
    </source>
</evidence>
<dbReference type="InterPro" id="IPR011989">
    <property type="entry name" value="ARM-like"/>
</dbReference>
<dbReference type="InterPro" id="IPR011430">
    <property type="entry name" value="UTP20_N"/>
</dbReference>
<feature type="domain" description="U3 small nucleolar RNA-associated protein 20 N-terminal" evidence="1">
    <location>
        <begin position="745"/>
        <end position="1158"/>
    </location>
</feature>
<dbReference type="Pfam" id="PF07539">
    <property type="entry name" value="UTP20_N"/>
    <property type="match status" value="2"/>
</dbReference>
<name>A0AAD8A0C2_DIPPU</name>
<reference evidence="2" key="1">
    <citation type="journal article" date="2023" name="IScience">
        <title>Live-bearing cockroach genome reveals convergent evolutionary mechanisms linked to viviparity in insects and beyond.</title>
        <authorList>
            <person name="Fouks B."/>
            <person name="Harrison M.C."/>
            <person name="Mikhailova A.A."/>
            <person name="Marchal E."/>
            <person name="English S."/>
            <person name="Carruthers M."/>
            <person name="Jennings E.C."/>
            <person name="Chiamaka E.L."/>
            <person name="Frigard R.A."/>
            <person name="Pippel M."/>
            <person name="Attardo G.M."/>
            <person name="Benoit J.B."/>
            <person name="Bornberg-Bauer E."/>
            <person name="Tobe S.S."/>
        </authorList>
    </citation>
    <scope>NUCLEOTIDE SEQUENCE</scope>
    <source>
        <strain evidence="2">Stay&amp;Tobe</strain>
    </source>
</reference>
<evidence type="ECO:0000259" key="1">
    <source>
        <dbReference type="Pfam" id="PF07539"/>
    </source>
</evidence>
<evidence type="ECO:0000313" key="3">
    <source>
        <dbReference type="Proteomes" id="UP001233999"/>
    </source>
</evidence>
<dbReference type="InterPro" id="IPR016024">
    <property type="entry name" value="ARM-type_fold"/>
</dbReference>
<keyword evidence="3" id="KW-1185">Reference proteome</keyword>
<dbReference type="GO" id="GO:0030686">
    <property type="term" value="C:90S preribosome"/>
    <property type="evidence" value="ECO:0007669"/>
    <property type="project" value="TreeGrafter"/>
</dbReference>
<organism evidence="2 3">
    <name type="scientific">Diploptera punctata</name>
    <name type="common">Pacific beetle cockroach</name>
    <dbReference type="NCBI Taxonomy" id="6984"/>
    <lineage>
        <taxon>Eukaryota</taxon>
        <taxon>Metazoa</taxon>
        <taxon>Ecdysozoa</taxon>
        <taxon>Arthropoda</taxon>
        <taxon>Hexapoda</taxon>
        <taxon>Insecta</taxon>
        <taxon>Pterygota</taxon>
        <taxon>Neoptera</taxon>
        <taxon>Polyneoptera</taxon>
        <taxon>Dictyoptera</taxon>
        <taxon>Blattodea</taxon>
        <taxon>Blaberoidea</taxon>
        <taxon>Blaberidae</taxon>
        <taxon>Diplopterinae</taxon>
        <taxon>Diploptera</taxon>
    </lineage>
</organism>
<dbReference type="EMBL" id="JASPKZ010004937">
    <property type="protein sequence ID" value="KAJ9589487.1"/>
    <property type="molecule type" value="Genomic_DNA"/>
</dbReference>